<accession>K4NYV3</accession>
<organism evidence="1">
    <name type="scientific">Streptoalloteichus sp. ATCC 53650</name>
    <dbReference type="NCBI Taxonomy" id="756733"/>
    <lineage>
        <taxon>Bacteria</taxon>
        <taxon>Bacillati</taxon>
        <taxon>Actinomycetota</taxon>
        <taxon>Actinomycetes</taxon>
        <taxon>Pseudonocardiales</taxon>
        <taxon>Pseudonocardiaceae</taxon>
        <taxon>Streptoalloteichus</taxon>
    </lineage>
</organism>
<dbReference type="AlphaFoldDB" id="K4NYV3"/>
<name>K4NYV3_9PSEU</name>
<dbReference type="Gene3D" id="3.40.50.1820">
    <property type="entry name" value="alpha/beta hydrolase"/>
    <property type="match status" value="1"/>
</dbReference>
<protein>
    <recommendedName>
        <fullName evidence="2">Alpha/beta hydrolase</fullName>
    </recommendedName>
</protein>
<dbReference type="EMBL" id="JX679499">
    <property type="protein sequence ID" value="AFV52180.1"/>
    <property type="molecule type" value="Genomic_DNA"/>
</dbReference>
<evidence type="ECO:0000313" key="1">
    <source>
        <dbReference type="EMBL" id="AFV52180.1"/>
    </source>
</evidence>
<reference evidence="1" key="1">
    <citation type="journal article" date="2013" name="Proc. Natl. Acad. Sci. U.S.A.">
        <title>A new member of the 4-methylideneimidazole-5-one-containing aminomutase family from the enediyne kedarcidin biosynthetic pathway.</title>
        <authorList>
            <person name="Huang S.X."/>
            <person name="Lohman J.R."/>
            <person name="Huang T."/>
            <person name="Shen B."/>
        </authorList>
    </citation>
    <scope>NUCLEOTIDE SEQUENCE</scope>
    <source>
        <strain evidence="1">ATCC 53650</strain>
    </source>
</reference>
<dbReference type="InterPro" id="IPR029058">
    <property type="entry name" value="AB_hydrolase_fold"/>
</dbReference>
<evidence type="ECO:0008006" key="2">
    <source>
        <dbReference type="Google" id="ProtNLM"/>
    </source>
</evidence>
<dbReference type="SUPFAM" id="SSF53474">
    <property type="entry name" value="alpha/beta-Hydrolases"/>
    <property type="match status" value="1"/>
</dbReference>
<sequence>MGERAPRAHVLAPGGPGGPLVVLAHGLEDGWTGWRAVAAHWPAGARLVALDLPWRAGNDYRWRQRDPGWWLAEGLAPLGAVPDLLVGHSFGANAALELLCAATEPPRAAALLCPLYRVPGAPLGEHAEGRSRAAFARLFREGVLARLGERAASMEEELRDRVVALAAGQVGAPGFRAAFDQYHASAALPLGRVTTPTLVLGGGANPTLSRTEAAALADGMPGGSLVFHDTYDHFCHIRRAHDVVAQLVRLVEPAPAAPRDGGPR</sequence>
<proteinExistence type="predicted"/>